<feature type="non-terminal residue" evidence="2">
    <location>
        <position position="1"/>
    </location>
</feature>
<keyword evidence="1" id="KW-0732">Signal</keyword>
<reference evidence="2 3" key="1">
    <citation type="submission" date="2009-01" db="EMBL/GenBank/DDBJ databases">
        <authorList>
            <person name="Qin X."/>
            <person name="Bachman B."/>
            <person name="Battles P."/>
            <person name="Bell A."/>
            <person name="Bess C."/>
            <person name="Bickham C."/>
            <person name="Chaboub L."/>
            <person name="Chen D."/>
            <person name="Coyle M."/>
            <person name="Deiros D.R."/>
            <person name="Dinh H."/>
            <person name="Forbes L."/>
            <person name="Fowler G."/>
            <person name="Francisco L."/>
            <person name="Fu Q."/>
            <person name="Gubbala S."/>
            <person name="Hale W."/>
            <person name="Han Y."/>
            <person name="Hemphill L."/>
            <person name="Highlander S.K."/>
            <person name="Hirani K."/>
            <person name="Hogues M."/>
            <person name="Jackson L."/>
            <person name="Jakkamsetti A."/>
            <person name="Javaid M."/>
            <person name="Jiang H."/>
            <person name="Korchina V."/>
            <person name="Kovar C."/>
            <person name="Lara F."/>
            <person name="Lee S."/>
            <person name="Mata R."/>
            <person name="Mathew T."/>
            <person name="Moen C."/>
            <person name="Morales K."/>
            <person name="Munidasa M."/>
            <person name="Nazareth L."/>
            <person name="Ngo R."/>
            <person name="Nguyen L."/>
            <person name="Okwuonu G."/>
            <person name="Ongeri F."/>
            <person name="Patil S."/>
            <person name="Petrosino J."/>
            <person name="Pham C."/>
            <person name="Pham P."/>
            <person name="Pu L.-L."/>
            <person name="Puazo M."/>
            <person name="Raj R."/>
            <person name="Reid J."/>
            <person name="Rouhana J."/>
            <person name="Saada N."/>
            <person name="Shang Y."/>
            <person name="Simmons D."/>
            <person name="Thornton R."/>
            <person name="Warren J."/>
            <person name="Weissenberger G."/>
            <person name="Zhang J."/>
            <person name="Zhang L."/>
            <person name="Zhou C."/>
            <person name="Zhu D."/>
            <person name="Muzny D."/>
            <person name="Worley K."/>
            <person name="Gibbs R."/>
        </authorList>
    </citation>
    <scope>NUCLEOTIDE SEQUENCE [LARGE SCALE GENOMIC DNA]</scope>
    <source>
        <strain evidence="2 3">DSM 16047</strain>
    </source>
</reference>
<name>C2EN55_9LACO</name>
<feature type="signal peptide" evidence="1">
    <location>
        <begin position="1"/>
        <end position="34"/>
    </location>
</feature>
<evidence type="ECO:0000256" key="1">
    <source>
        <dbReference type="SAM" id="SignalP"/>
    </source>
</evidence>
<evidence type="ECO:0000313" key="3">
    <source>
        <dbReference type="Proteomes" id="UP000005583"/>
    </source>
</evidence>
<dbReference type="RefSeq" id="WP_007125629.1">
    <property type="nucleotide sequence ID" value="NZ_GG693253.1"/>
</dbReference>
<dbReference type="Proteomes" id="UP000005583">
    <property type="component" value="Unassembled WGS sequence"/>
</dbReference>
<comment type="caution">
    <text evidence="2">The sequence shown here is derived from an EMBL/GenBank/DDBJ whole genome shotgun (WGS) entry which is preliminary data.</text>
</comment>
<sequence>DYRMKRIRSIRIKMKINKKIVFLIALGLSLLCVVQTNHPATVNASVGRMHYLKGCNGARDPFKRIGKFMGVVMERPIQTYDIHGHMINKEWYGNIYSNGYRYINGKKYYHMAFKTRKYVSAAQLSAHNSKNFPGRLTVYTATKKITAKAPDECYPDGSLSDMPCSISKGQPIFRDRVVEKGEIDYIMPAIKEWESTGKEPDPEKYYDYGLNLNALKMYTKSWYITAALNTFTRDYHHLSAVPDPEQMLIIPSQQQYFKRGGRYVEGYYHMRKTEGLQFTNQSVKQGYCWSDIHRDSTDNFYYQRDHVSCGPEPADKGNLVRIFNVRKYPNGHHTKKSLFKVNLYI</sequence>
<accession>C2EN55</accession>
<evidence type="ECO:0000313" key="2">
    <source>
        <dbReference type="EMBL" id="EEJ72030.1"/>
    </source>
</evidence>
<dbReference type="EMBL" id="ACGU01000051">
    <property type="protein sequence ID" value="EEJ72030.1"/>
    <property type="molecule type" value="Genomic_DNA"/>
</dbReference>
<keyword evidence="3" id="KW-1185">Reference proteome</keyword>
<feature type="chain" id="PRO_5038891891" evidence="1">
    <location>
        <begin position="35"/>
        <end position="345"/>
    </location>
</feature>
<organism evidence="2 3">
    <name type="scientific">Lactobacillus ultunensis DSM 16047</name>
    <dbReference type="NCBI Taxonomy" id="525365"/>
    <lineage>
        <taxon>Bacteria</taxon>
        <taxon>Bacillati</taxon>
        <taxon>Bacillota</taxon>
        <taxon>Bacilli</taxon>
        <taxon>Lactobacillales</taxon>
        <taxon>Lactobacillaceae</taxon>
        <taxon>Lactobacillus</taxon>
    </lineage>
</organism>
<dbReference type="AlphaFoldDB" id="C2EN55"/>
<gene>
    <name evidence="2" type="ORF">HMPREF0548_1101</name>
</gene>
<protein>
    <submittedName>
        <fullName evidence="2">Uncharacterized protein</fullName>
    </submittedName>
</protein>
<proteinExistence type="predicted"/>
<dbReference type="HOGENOM" id="CLU_805394_0_0_9"/>